<evidence type="ECO:0000313" key="3">
    <source>
        <dbReference type="Proteomes" id="UP000318571"/>
    </source>
</evidence>
<comment type="caution">
    <text evidence="2">The sequence shown here is derived from an EMBL/GenBank/DDBJ whole genome shotgun (WGS) entry which is preliminary data.</text>
</comment>
<keyword evidence="1" id="KW-0812">Transmembrane</keyword>
<reference evidence="2 3" key="1">
    <citation type="journal article" date="2018" name="Nat. Ecol. Evol.">
        <title>Genomic signatures of mitonuclear coevolution across populations of Tigriopus californicus.</title>
        <authorList>
            <person name="Barreto F.S."/>
            <person name="Watson E.T."/>
            <person name="Lima T.G."/>
            <person name="Willett C.S."/>
            <person name="Edmands S."/>
            <person name="Li W."/>
            <person name="Burton R.S."/>
        </authorList>
    </citation>
    <scope>NUCLEOTIDE SEQUENCE [LARGE SCALE GENOMIC DNA]</scope>
    <source>
        <strain evidence="2 3">San Diego</strain>
    </source>
</reference>
<accession>A0A553PSR6</accession>
<evidence type="ECO:0000256" key="1">
    <source>
        <dbReference type="SAM" id="Phobius"/>
    </source>
</evidence>
<dbReference type="Proteomes" id="UP000318571">
    <property type="component" value="Chromosome 12"/>
</dbReference>
<keyword evidence="1" id="KW-0472">Membrane</keyword>
<protein>
    <submittedName>
        <fullName evidence="2">Uncharacterized protein</fullName>
    </submittedName>
</protein>
<sequence>MGRQRFPDRSRVLPRQERQAFNPYPYYYYYHNNNNNNNYNPYPGGAHSYPSAYYQPYPQPYPYSNYAMAPVQNQGVSESSQSQSFPSVAYSDQSAARTSYGGCDCGCGCEKGPDLLSLILGAAVLIMILMNLGILMPPMAGMKKKRSLPDRLLPGDQLESLESRIKSGLFT</sequence>
<evidence type="ECO:0000313" key="2">
    <source>
        <dbReference type="EMBL" id="TRY80721.1"/>
    </source>
</evidence>
<keyword evidence="1" id="KW-1133">Transmembrane helix</keyword>
<feature type="transmembrane region" description="Helical" evidence="1">
    <location>
        <begin position="115"/>
        <end position="136"/>
    </location>
</feature>
<name>A0A553PSR6_TIGCA</name>
<dbReference type="EMBL" id="VCGU01000001">
    <property type="protein sequence ID" value="TRY80721.1"/>
    <property type="molecule type" value="Genomic_DNA"/>
</dbReference>
<gene>
    <name evidence="2" type="ORF">TCAL_14500</name>
</gene>
<dbReference type="AlphaFoldDB" id="A0A553PSR6"/>
<organism evidence="2 3">
    <name type="scientific">Tigriopus californicus</name>
    <name type="common">Marine copepod</name>
    <dbReference type="NCBI Taxonomy" id="6832"/>
    <lineage>
        <taxon>Eukaryota</taxon>
        <taxon>Metazoa</taxon>
        <taxon>Ecdysozoa</taxon>
        <taxon>Arthropoda</taxon>
        <taxon>Crustacea</taxon>
        <taxon>Multicrustacea</taxon>
        <taxon>Hexanauplia</taxon>
        <taxon>Copepoda</taxon>
        <taxon>Harpacticoida</taxon>
        <taxon>Harpacticidae</taxon>
        <taxon>Tigriopus</taxon>
    </lineage>
</organism>
<keyword evidence="3" id="KW-1185">Reference proteome</keyword>
<proteinExistence type="predicted"/>